<gene>
    <name evidence="9" type="ORF">CFP75_18145</name>
</gene>
<keyword evidence="2" id="KW-0813">Transport</keyword>
<reference evidence="9 10" key="1">
    <citation type="submission" date="2017-07" db="EMBL/GenBank/DDBJ databases">
        <title>Amycolatopsis alba DSM 44262 Genome sequencing and assembly.</title>
        <authorList>
            <person name="Kaur N."/>
            <person name="Mayilraj S."/>
        </authorList>
    </citation>
    <scope>NUCLEOTIDE SEQUENCE [LARGE SCALE GENOMIC DNA]</scope>
    <source>
        <strain evidence="9 10">DSM 44262</strain>
    </source>
</reference>
<dbReference type="PRINTS" id="PR01506">
    <property type="entry name" value="TATBPROTEIN"/>
</dbReference>
<evidence type="ECO:0000256" key="7">
    <source>
        <dbReference type="ARBA" id="ARBA00023136"/>
    </source>
</evidence>
<dbReference type="AlphaFoldDB" id="A0A229RSQ6"/>
<evidence type="ECO:0000256" key="6">
    <source>
        <dbReference type="ARBA" id="ARBA00023010"/>
    </source>
</evidence>
<accession>A0A229RSQ6</accession>
<dbReference type="GO" id="GO:0015031">
    <property type="term" value="P:protein transport"/>
    <property type="evidence" value="ECO:0007669"/>
    <property type="project" value="UniProtKB-KW"/>
</dbReference>
<evidence type="ECO:0000256" key="8">
    <source>
        <dbReference type="SAM" id="MobiDB-lite"/>
    </source>
</evidence>
<evidence type="ECO:0000313" key="9">
    <source>
        <dbReference type="EMBL" id="OXM49692.1"/>
    </source>
</evidence>
<comment type="caution">
    <text evidence="9">The sequence shown here is derived from an EMBL/GenBank/DDBJ whole genome shotgun (WGS) entry which is preliminary data.</text>
</comment>
<dbReference type="EMBL" id="NMQU01000047">
    <property type="protein sequence ID" value="OXM49692.1"/>
    <property type="molecule type" value="Genomic_DNA"/>
</dbReference>
<keyword evidence="6" id="KW-0811">Translocation</keyword>
<feature type="region of interest" description="Disordered" evidence="8">
    <location>
        <begin position="79"/>
        <end position="128"/>
    </location>
</feature>
<evidence type="ECO:0000256" key="5">
    <source>
        <dbReference type="ARBA" id="ARBA00022989"/>
    </source>
</evidence>
<protein>
    <submittedName>
        <fullName evidence="9">Twin-arginine translocase subunit TatB</fullName>
    </submittedName>
</protein>
<dbReference type="Proteomes" id="UP000215563">
    <property type="component" value="Unassembled WGS sequence"/>
</dbReference>
<evidence type="ECO:0000256" key="4">
    <source>
        <dbReference type="ARBA" id="ARBA00022927"/>
    </source>
</evidence>
<name>A0A229RSQ6_AMYAL</name>
<dbReference type="Pfam" id="PF02416">
    <property type="entry name" value="TatA_B_E"/>
    <property type="match status" value="1"/>
</dbReference>
<comment type="subcellular location">
    <subcellularLocation>
        <location evidence="1">Membrane</location>
        <topology evidence="1">Single-pass membrane protein</topology>
    </subcellularLocation>
</comment>
<dbReference type="Gene3D" id="1.20.5.3310">
    <property type="match status" value="1"/>
</dbReference>
<keyword evidence="10" id="KW-1185">Reference proteome</keyword>
<evidence type="ECO:0000256" key="3">
    <source>
        <dbReference type="ARBA" id="ARBA00022692"/>
    </source>
</evidence>
<keyword evidence="7" id="KW-0472">Membrane</keyword>
<dbReference type="RefSeq" id="WP_020634792.1">
    <property type="nucleotide sequence ID" value="NZ_KB913032.1"/>
</dbReference>
<keyword evidence="4" id="KW-0653">Protein transport</keyword>
<keyword evidence="5" id="KW-1133">Transmembrane helix</keyword>
<dbReference type="OrthoDB" id="3267321at2"/>
<organism evidence="9 10">
    <name type="scientific">Amycolatopsis alba DSM 44262</name>
    <dbReference type="NCBI Taxonomy" id="1125972"/>
    <lineage>
        <taxon>Bacteria</taxon>
        <taxon>Bacillati</taxon>
        <taxon>Actinomycetota</taxon>
        <taxon>Actinomycetes</taxon>
        <taxon>Pseudonocardiales</taxon>
        <taxon>Pseudonocardiaceae</taxon>
        <taxon>Amycolatopsis</taxon>
    </lineage>
</organism>
<sequence length="128" mass="14126">MFGLSLEHLLILLVAGLFVLGPERLPESARWLAKTLTKAREFATGAQNQLRTELGTEYQQLRKPLQDLSALRNLDPRTAVSRHLLDDPRTGTHPLVSSDTEFPSAVPRRNTGAPLTTGERAPFDPDAT</sequence>
<proteinExistence type="predicted"/>
<dbReference type="GO" id="GO:0016020">
    <property type="term" value="C:membrane"/>
    <property type="evidence" value="ECO:0007669"/>
    <property type="project" value="UniProtKB-ARBA"/>
</dbReference>
<evidence type="ECO:0000313" key="10">
    <source>
        <dbReference type="Proteomes" id="UP000215563"/>
    </source>
</evidence>
<dbReference type="InterPro" id="IPR003369">
    <property type="entry name" value="TatA/B/E"/>
</dbReference>
<keyword evidence="3" id="KW-0812">Transmembrane</keyword>
<evidence type="ECO:0000256" key="2">
    <source>
        <dbReference type="ARBA" id="ARBA00022448"/>
    </source>
</evidence>
<evidence type="ECO:0000256" key="1">
    <source>
        <dbReference type="ARBA" id="ARBA00004167"/>
    </source>
</evidence>